<keyword evidence="4 7" id="KW-0863">Zinc-finger</keyword>
<keyword evidence="11" id="KW-1185">Reference proteome</keyword>
<dbReference type="PROSITE" id="PS50157">
    <property type="entry name" value="ZINC_FINGER_C2H2_2"/>
    <property type="match status" value="8"/>
</dbReference>
<name>A0A9P0AMY3_BEMTA</name>
<evidence type="ECO:0000256" key="8">
    <source>
        <dbReference type="SAM" id="MobiDB-lite"/>
    </source>
</evidence>
<sequence length="714" mass="81859">MSMATVLNPTELGLARIKSEPPDSEFCDASSLSPVLGVKEELVPESQECISQLVSPPPSLTSCVKMEHSWWHCDNESTAIPSNSSDSQSSRQTQQCLMSPARFQNTPLNNFEQSTDNCNLSVTHLGDAPEESADTPSKSSQLPQPLSAFKFKEVSVKLFNIFPHRVPRVGKVQSMLRPKNTISKQSKVDQRSSALKLKNVSVKIVDIFPLEVRELGKAHSNSKTCACIFCRRDYKCSSAFRNLTFTDNSRSNVSDLSTKMEKTSRKLVNARALKDRASVELNEHCQKFAEEATRHNNLKKHYTKISHNFSPLSVKVKKTGTLSHQNSESLNGTKKTEGSDKRKFACKLCSMSFKKYTSLEKHMVVHSKEKRFVCDFCPKKYVQRSTVNFHMRLKHLRENDPTREEKYKCNFCAAKFATRSKFTEHANLMHQDKRPFRCNACQSTFLQKYLLVNHVKLCHLKERPFSCDFCAITYQSSHRLMHHLDTIHHRENPFKCNLCSVKFARKHQLNAHIEEKHLTKKVYCCNLCPAEYKQVGHFKAHVKIKHLEGKANGPNLCKLNTEEKEKRKKGGVQKEEGSKEKRKKGRVQKEEGSKEKRKKGRVQNEEGSKEKSKKGRVQKEEGSKEKRKKGRVQNEEGSKEKSKKGRVQKEEVSKKTSYRCKSCPGKTYSTKSSLQRHVLAVHLGMRYGCYMCPSTFQERYKMHFHVKMVHLKGK</sequence>
<keyword evidence="2" id="KW-0479">Metal-binding</keyword>
<keyword evidence="3" id="KW-0677">Repeat</keyword>
<dbReference type="SUPFAM" id="SSF57667">
    <property type="entry name" value="beta-beta-alpha zinc fingers"/>
    <property type="match status" value="3"/>
</dbReference>
<evidence type="ECO:0000256" key="6">
    <source>
        <dbReference type="ARBA" id="ARBA00023242"/>
    </source>
</evidence>
<evidence type="ECO:0000256" key="7">
    <source>
        <dbReference type="PROSITE-ProRule" id="PRU00042"/>
    </source>
</evidence>
<feature type="domain" description="C2H2-type" evidence="9">
    <location>
        <begin position="372"/>
        <end position="400"/>
    </location>
</feature>
<dbReference type="InterPro" id="IPR013087">
    <property type="entry name" value="Znf_C2H2_type"/>
</dbReference>
<dbReference type="AlphaFoldDB" id="A0A9P0AMY3"/>
<evidence type="ECO:0000256" key="3">
    <source>
        <dbReference type="ARBA" id="ARBA00022737"/>
    </source>
</evidence>
<reference evidence="10" key="1">
    <citation type="submission" date="2021-12" db="EMBL/GenBank/DDBJ databases">
        <authorList>
            <person name="King R."/>
        </authorList>
    </citation>
    <scope>NUCLEOTIDE SEQUENCE</scope>
</reference>
<proteinExistence type="predicted"/>
<dbReference type="EMBL" id="OU963870">
    <property type="protein sequence ID" value="CAH0396219.1"/>
    <property type="molecule type" value="Genomic_DNA"/>
</dbReference>
<dbReference type="GO" id="GO:0005634">
    <property type="term" value="C:nucleus"/>
    <property type="evidence" value="ECO:0007669"/>
    <property type="project" value="UniProtKB-SubCell"/>
</dbReference>
<feature type="domain" description="C2H2-type" evidence="9">
    <location>
        <begin position="687"/>
        <end position="714"/>
    </location>
</feature>
<feature type="domain" description="C2H2-type" evidence="9">
    <location>
        <begin position="344"/>
        <end position="371"/>
    </location>
</feature>
<dbReference type="PANTHER" id="PTHR24394">
    <property type="entry name" value="ZINC FINGER PROTEIN"/>
    <property type="match status" value="1"/>
</dbReference>
<dbReference type="SMART" id="SM00355">
    <property type="entry name" value="ZnF_C2H2"/>
    <property type="match status" value="9"/>
</dbReference>
<dbReference type="PROSITE" id="PS00028">
    <property type="entry name" value="ZINC_FINGER_C2H2_1"/>
    <property type="match status" value="8"/>
</dbReference>
<comment type="subcellular location">
    <subcellularLocation>
        <location evidence="1">Nucleus</location>
    </subcellularLocation>
</comment>
<protein>
    <recommendedName>
        <fullName evidence="9">C2H2-type domain-containing protein</fullName>
    </recommendedName>
</protein>
<feature type="domain" description="C2H2-type" evidence="9">
    <location>
        <begin position="658"/>
        <end position="687"/>
    </location>
</feature>
<evidence type="ECO:0000256" key="4">
    <source>
        <dbReference type="ARBA" id="ARBA00022771"/>
    </source>
</evidence>
<keyword evidence="5" id="KW-0862">Zinc</keyword>
<evidence type="ECO:0000313" key="10">
    <source>
        <dbReference type="EMBL" id="CAH0396219.1"/>
    </source>
</evidence>
<dbReference type="GO" id="GO:0008270">
    <property type="term" value="F:zinc ion binding"/>
    <property type="evidence" value="ECO:0007669"/>
    <property type="project" value="UniProtKB-KW"/>
</dbReference>
<evidence type="ECO:0000313" key="11">
    <source>
        <dbReference type="Proteomes" id="UP001152759"/>
    </source>
</evidence>
<dbReference type="Pfam" id="PF13894">
    <property type="entry name" value="zf-C2H2_4"/>
    <property type="match status" value="1"/>
</dbReference>
<feature type="domain" description="C2H2-type" evidence="9">
    <location>
        <begin position="494"/>
        <end position="522"/>
    </location>
</feature>
<dbReference type="GO" id="GO:0000981">
    <property type="term" value="F:DNA-binding transcription factor activity, RNA polymerase II-specific"/>
    <property type="evidence" value="ECO:0007669"/>
    <property type="project" value="TreeGrafter"/>
</dbReference>
<dbReference type="PANTHER" id="PTHR24394:SF29">
    <property type="entry name" value="MYONEURIN"/>
    <property type="match status" value="1"/>
</dbReference>
<dbReference type="Proteomes" id="UP001152759">
    <property type="component" value="Chromosome 9"/>
</dbReference>
<organism evidence="10 11">
    <name type="scientific">Bemisia tabaci</name>
    <name type="common">Sweetpotato whitefly</name>
    <name type="synonym">Aleurodes tabaci</name>
    <dbReference type="NCBI Taxonomy" id="7038"/>
    <lineage>
        <taxon>Eukaryota</taxon>
        <taxon>Metazoa</taxon>
        <taxon>Ecdysozoa</taxon>
        <taxon>Arthropoda</taxon>
        <taxon>Hexapoda</taxon>
        <taxon>Insecta</taxon>
        <taxon>Pterygota</taxon>
        <taxon>Neoptera</taxon>
        <taxon>Paraneoptera</taxon>
        <taxon>Hemiptera</taxon>
        <taxon>Sternorrhyncha</taxon>
        <taxon>Aleyrodoidea</taxon>
        <taxon>Aleyrodidae</taxon>
        <taxon>Aleyrodinae</taxon>
        <taxon>Bemisia</taxon>
    </lineage>
</organism>
<accession>A0A9P0AMY3</accession>
<evidence type="ECO:0000256" key="2">
    <source>
        <dbReference type="ARBA" id="ARBA00022723"/>
    </source>
</evidence>
<feature type="domain" description="C2H2-type" evidence="9">
    <location>
        <begin position="436"/>
        <end position="464"/>
    </location>
</feature>
<dbReference type="Gene3D" id="3.30.160.60">
    <property type="entry name" value="Classic Zinc Finger"/>
    <property type="match status" value="5"/>
</dbReference>
<gene>
    <name evidence="10" type="ORF">BEMITA_LOCUS14308</name>
</gene>
<dbReference type="Pfam" id="PF00096">
    <property type="entry name" value="zf-C2H2"/>
    <property type="match status" value="2"/>
</dbReference>
<keyword evidence="6" id="KW-0539">Nucleus</keyword>
<feature type="region of interest" description="Disordered" evidence="8">
    <location>
        <begin position="551"/>
        <end position="669"/>
    </location>
</feature>
<feature type="domain" description="C2H2-type" evidence="9">
    <location>
        <begin position="407"/>
        <end position="435"/>
    </location>
</feature>
<feature type="domain" description="C2H2-type" evidence="9">
    <location>
        <begin position="465"/>
        <end position="493"/>
    </location>
</feature>
<dbReference type="InterPro" id="IPR036236">
    <property type="entry name" value="Znf_C2H2_sf"/>
</dbReference>
<evidence type="ECO:0000256" key="5">
    <source>
        <dbReference type="ARBA" id="ARBA00022833"/>
    </source>
</evidence>
<evidence type="ECO:0000259" key="9">
    <source>
        <dbReference type="PROSITE" id="PS50157"/>
    </source>
</evidence>
<evidence type="ECO:0000256" key="1">
    <source>
        <dbReference type="ARBA" id="ARBA00004123"/>
    </source>
</evidence>